<evidence type="ECO:0000313" key="9">
    <source>
        <dbReference type="EMBL" id="CAG8553067.1"/>
    </source>
</evidence>
<dbReference type="GO" id="GO:0000177">
    <property type="term" value="C:cytoplasmic exosome (RNase complex)"/>
    <property type="evidence" value="ECO:0007669"/>
    <property type="project" value="TreeGrafter"/>
</dbReference>
<dbReference type="GO" id="GO:0003723">
    <property type="term" value="F:RNA binding"/>
    <property type="evidence" value="ECO:0007669"/>
    <property type="project" value="UniProtKB-KW"/>
</dbReference>
<evidence type="ECO:0000256" key="6">
    <source>
        <dbReference type="ARBA" id="ARBA00030615"/>
    </source>
</evidence>
<keyword evidence="3" id="KW-0698">rRNA processing</keyword>
<dbReference type="InterPro" id="IPR037319">
    <property type="entry name" value="Rrp40_S1"/>
</dbReference>
<dbReference type="AlphaFoldDB" id="A0A9N9B4Q1"/>
<dbReference type="SUPFAM" id="SSF54791">
    <property type="entry name" value="Eukaryotic type KH-domain (KH-domain type I)"/>
    <property type="match status" value="1"/>
</dbReference>
<evidence type="ECO:0000313" key="10">
    <source>
        <dbReference type="Proteomes" id="UP000789572"/>
    </source>
</evidence>
<dbReference type="GO" id="GO:0000176">
    <property type="term" value="C:nuclear exosome (RNase complex)"/>
    <property type="evidence" value="ECO:0007669"/>
    <property type="project" value="TreeGrafter"/>
</dbReference>
<dbReference type="InterPro" id="IPR036612">
    <property type="entry name" value="KH_dom_type_1_sf"/>
</dbReference>
<evidence type="ECO:0000256" key="5">
    <source>
        <dbReference type="ARBA" id="ARBA00022884"/>
    </source>
</evidence>
<evidence type="ECO:0000256" key="4">
    <source>
        <dbReference type="ARBA" id="ARBA00022835"/>
    </source>
</evidence>
<sequence>MSSYVLPGDSIPLNLILLPGEPDPKLILGPGLIRQDEDSAMSTKAGIPHSNETERKWFVESNQRRYVPSAGEDVLGIITAKTSEYYRVDIGAAHAAVLDSLAFEGVTRRSKPNLKVGTLIYAQISEANKDIDAELTCINPATNRADGYGVLDKGYIYMIKCSLGLCRRLRNEEHPIWTRLRQKYKFEVIVAVNGRICLKSNSARATIETIEIANAIKEHDV</sequence>
<dbReference type="OrthoDB" id="340500at2759"/>
<dbReference type="GO" id="GO:0005730">
    <property type="term" value="C:nucleolus"/>
    <property type="evidence" value="ECO:0007669"/>
    <property type="project" value="UniProtKB-SubCell"/>
</dbReference>
<comment type="subcellular location">
    <subcellularLocation>
        <location evidence="1">Nucleus</location>
        <location evidence="1">Nucleolus</location>
    </subcellularLocation>
</comment>
<dbReference type="Gene3D" id="2.40.50.140">
    <property type="entry name" value="Nucleic acid-binding proteins"/>
    <property type="match status" value="1"/>
</dbReference>
<dbReference type="InterPro" id="IPR012340">
    <property type="entry name" value="NA-bd_OB-fold"/>
</dbReference>
<dbReference type="SUPFAM" id="SSF110324">
    <property type="entry name" value="Ribosomal L27 protein-like"/>
    <property type="match status" value="1"/>
</dbReference>
<dbReference type="Proteomes" id="UP000789572">
    <property type="component" value="Unassembled WGS sequence"/>
</dbReference>
<dbReference type="EMBL" id="CAJVPJ010000740">
    <property type="protein sequence ID" value="CAG8553067.1"/>
    <property type="molecule type" value="Genomic_DNA"/>
</dbReference>
<evidence type="ECO:0000259" key="7">
    <source>
        <dbReference type="Pfam" id="PF15985"/>
    </source>
</evidence>
<dbReference type="InterPro" id="IPR041054">
    <property type="entry name" value="Rrp40_N_euk"/>
</dbReference>
<reference evidence="9" key="1">
    <citation type="submission" date="2021-06" db="EMBL/GenBank/DDBJ databases">
        <authorList>
            <person name="Kallberg Y."/>
            <person name="Tangrot J."/>
            <person name="Rosling A."/>
        </authorList>
    </citation>
    <scope>NUCLEOTIDE SEQUENCE</scope>
    <source>
        <strain evidence="9">IA702</strain>
    </source>
</reference>
<dbReference type="FunFam" id="2.40.50.140:FF:000112">
    <property type="entry name" value="Exosome complex component RRP40"/>
    <property type="match status" value="1"/>
</dbReference>
<dbReference type="Pfam" id="PF21262">
    <property type="entry name" value="RRP40_S1"/>
    <property type="match status" value="1"/>
</dbReference>
<dbReference type="SUPFAM" id="SSF50249">
    <property type="entry name" value="Nucleic acid-binding proteins"/>
    <property type="match status" value="1"/>
</dbReference>
<dbReference type="Pfam" id="PF15985">
    <property type="entry name" value="KH_6"/>
    <property type="match status" value="1"/>
</dbReference>
<protein>
    <recommendedName>
        <fullName evidence="6">Ribosomal RNA-processing protein 40</fullName>
    </recommendedName>
</protein>
<dbReference type="PANTHER" id="PTHR21321:SF1">
    <property type="entry name" value="EXOSOME COMPLEX COMPONENT RRP40"/>
    <property type="match status" value="1"/>
</dbReference>
<feature type="domain" description="K Homology" evidence="7">
    <location>
        <begin position="157"/>
        <end position="203"/>
    </location>
</feature>
<feature type="domain" description="Exosome complex exonuclease Rrp40 N-terminal" evidence="8">
    <location>
        <begin position="26"/>
        <end position="65"/>
    </location>
</feature>
<gene>
    <name evidence="9" type="ORF">POCULU_LOCUS5121</name>
</gene>
<dbReference type="PANTHER" id="PTHR21321">
    <property type="entry name" value="PNAS-3 RELATED"/>
    <property type="match status" value="1"/>
</dbReference>
<dbReference type="InterPro" id="IPR004088">
    <property type="entry name" value="KH_dom_type_1"/>
</dbReference>
<organism evidence="9 10">
    <name type="scientific">Paraglomus occultum</name>
    <dbReference type="NCBI Taxonomy" id="144539"/>
    <lineage>
        <taxon>Eukaryota</taxon>
        <taxon>Fungi</taxon>
        <taxon>Fungi incertae sedis</taxon>
        <taxon>Mucoromycota</taxon>
        <taxon>Glomeromycotina</taxon>
        <taxon>Glomeromycetes</taxon>
        <taxon>Paraglomerales</taxon>
        <taxon>Paraglomeraceae</taxon>
        <taxon>Paraglomus</taxon>
    </lineage>
</organism>
<dbReference type="GO" id="GO:0071034">
    <property type="term" value="P:CUT catabolic process"/>
    <property type="evidence" value="ECO:0007669"/>
    <property type="project" value="TreeGrafter"/>
</dbReference>
<proteinExistence type="inferred from homology"/>
<name>A0A9N9B4Q1_9GLOM</name>
<dbReference type="CDD" id="cd05790">
    <property type="entry name" value="S1_Rrp40"/>
    <property type="match status" value="1"/>
</dbReference>
<keyword evidence="4" id="KW-0271">Exosome</keyword>
<evidence type="ECO:0000256" key="3">
    <source>
        <dbReference type="ARBA" id="ARBA00022552"/>
    </source>
</evidence>
<dbReference type="Gene3D" id="3.30.1370.10">
    <property type="entry name" value="K Homology domain, type 1"/>
    <property type="match status" value="1"/>
</dbReference>
<comment type="similarity">
    <text evidence="2">Belongs to the RRP40 family.</text>
</comment>
<dbReference type="GO" id="GO:0071038">
    <property type="term" value="P:TRAMP-dependent tRNA surveillance pathway"/>
    <property type="evidence" value="ECO:0007669"/>
    <property type="project" value="TreeGrafter"/>
</dbReference>
<accession>A0A9N9B4Q1</accession>
<dbReference type="GO" id="GO:0071035">
    <property type="term" value="P:nuclear polyadenylation-dependent rRNA catabolic process"/>
    <property type="evidence" value="ECO:0007669"/>
    <property type="project" value="TreeGrafter"/>
</dbReference>
<keyword evidence="5" id="KW-0694">RNA-binding</keyword>
<evidence type="ECO:0000256" key="1">
    <source>
        <dbReference type="ARBA" id="ARBA00004604"/>
    </source>
</evidence>
<comment type="caution">
    <text evidence="9">The sequence shown here is derived from an EMBL/GenBank/DDBJ whole genome shotgun (WGS) entry which is preliminary data.</text>
</comment>
<dbReference type="GO" id="GO:0000467">
    <property type="term" value="P:exonucleolytic trimming to generate mature 3'-end of 5.8S rRNA from tricistronic rRNA transcript (SSU-rRNA, 5.8S rRNA, LSU-rRNA)"/>
    <property type="evidence" value="ECO:0007669"/>
    <property type="project" value="TreeGrafter"/>
</dbReference>
<dbReference type="GO" id="GO:0034475">
    <property type="term" value="P:U4 snRNA 3'-end processing"/>
    <property type="evidence" value="ECO:0007669"/>
    <property type="project" value="TreeGrafter"/>
</dbReference>
<dbReference type="Pfam" id="PF18311">
    <property type="entry name" value="Rrp40_N"/>
    <property type="match status" value="1"/>
</dbReference>
<dbReference type="InterPro" id="IPR026699">
    <property type="entry name" value="Exosome_RNA_bind1/RRP40/RRP4"/>
</dbReference>
<evidence type="ECO:0000256" key="2">
    <source>
        <dbReference type="ARBA" id="ARBA00007841"/>
    </source>
</evidence>
<keyword evidence="10" id="KW-1185">Reference proteome</keyword>
<evidence type="ECO:0000259" key="8">
    <source>
        <dbReference type="Pfam" id="PF18311"/>
    </source>
</evidence>
<dbReference type="GO" id="GO:0071051">
    <property type="term" value="P:poly(A)-dependent snoRNA 3'-end processing"/>
    <property type="evidence" value="ECO:0007669"/>
    <property type="project" value="TreeGrafter"/>
</dbReference>
<dbReference type="Gene3D" id="2.40.50.100">
    <property type="match status" value="1"/>
</dbReference>